<organism evidence="2 3">
    <name type="scientific">Stylosanthes scabra</name>
    <dbReference type="NCBI Taxonomy" id="79078"/>
    <lineage>
        <taxon>Eukaryota</taxon>
        <taxon>Viridiplantae</taxon>
        <taxon>Streptophyta</taxon>
        <taxon>Embryophyta</taxon>
        <taxon>Tracheophyta</taxon>
        <taxon>Spermatophyta</taxon>
        <taxon>Magnoliopsida</taxon>
        <taxon>eudicotyledons</taxon>
        <taxon>Gunneridae</taxon>
        <taxon>Pentapetalae</taxon>
        <taxon>rosids</taxon>
        <taxon>fabids</taxon>
        <taxon>Fabales</taxon>
        <taxon>Fabaceae</taxon>
        <taxon>Papilionoideae</taxon>
        <taxon>50 kb inversion clade</taxon>
        <taxon>dalbergioids sensu lato</taxon>
        <taxon>Dalbergieae</taxon>
        <taxon>Pterocarpus clade</taxon>
        <taxon>Stylosanthes</taxon>
    </lineage>
</organism>
<name>A0ABU6ZKU8_9FABA</name>
<gene>
    <name evidence="2" type="ORF">PIB30_065592</name>
</gene>
<proteinExistence type="predicted"/>
<evidence type="ECO:0000256" key="1">
    <source>
        <dbReference type="SAM" id="MobiDB-lite"/>
    </source>
</evidence>
<protein>
    <recommendedName>
        <fullName evidence="4">Cyclin-dependent kinase inhibitor domain-containing protein</fullName>
    </recommendedName>
</protein>
<evidence type="ECO:0000313" key="3">
    <source>
        <dbReference type="Proteomes" id="UP001341840"/>
    </source>
</evidence>
<comment type="caution">
    <text evidence="2">The sequence shown here is derived from an EMBL/GenBank/DDBJ whole genome shotgun (WGS) entry which is preliminary data.</text>
</comment>
<feature type="region of interest" description="Disordered" evidence="1">
    <location>
        <begin position="24"/>
        <end position="47"/>
    </location>
</feature>
<dbReference type="EMBL" id="JASCZI010272516">
    <property type="protein sequence ID" value="MED6222565.1"/>
    <property type="molecule type" value="Genomic_DNA"/>
</dbReference>
<feature type="compositionally biased region" description="Pro residues" evidence="1">
    <location>
        <begin position="29"/>
        <end position="41"/>
    </location>
</feature>
<dbReference type="Proteomes" id="UP001341840">
    <property type="component" value="Unassembled WGS sequence"/>
</dbReference>
<reference evidence="2 3" key="1">
    <citation type="journal article" date="2023" name="Plants (Basel)">
        <title>Bridging the Gap: Combining Genomics and Transcriptomics Approaches to Understand Stylosanthes scabra, an Orphan Legume from the Brazilian Caatinga.</title>
        <authorList>
            <person name="Ferreira-Neto J.R.C."/>
            <person name="da Silva M.D."/>
            <person name="Binneck E."/>
            <person name="de Melo N.F."/>
            <person name="da Silva R.H."/>
            <person name="de Melo A.L.T.M."/>
            <person name="Pandolfi V."/>
            <person name="Bustamante F.O."/>
            <person name="Brasileiro-Vidal A.C."/>
            <person name="Benko-Iseppon A.M."/>
        </authorList>
    </citation>
    <scope>NUCLEOTIDE SEQUENCE [LARGE SCALE GENOMIC DNA]</scope>
    <source>
        <tissue evidence="2">Leaves</tissue>
    </source>
</reference>
<sequence length="129" mass="14576">MDKKGKKAIHFPRSKIYVKTAATMNLGEPKPPPASPPAMPKPPKKEPVVIDLTKDSDFGGNRAQKNHERIENTFRRMLGFEQATNDNDDDDFLRDESIQWEYGDLDVWKAMALDESSEGSCSRKPPSSR</sequence>
<evidence type="ECO:0008006" key="4">
    <source>
        <dbReference type="Google" id="ProtNLM"/>
    </source>
</evidence>
<accession>A0ABU6ZKU8</accession>
<evidence type="ECO:0000313" key="2">
    <source>
        <dbReference type="EMBL" id="MED6222565.1"/>
    </source>
</evidence>
<keyword evidence="3" id="KW-1185">Reference proteome</keyword>